<dbReference type="SMART" id="SM00331">
    <property type="entry name" value="PP2C_SIG"/>
    <property type="match status" value="1"/>
</dbReference>
<dbReference type="CDD" id="cd00143">
    <property type="entry name" value="PP2Cc"/>
    <property type="match status" value="1"/>
</dbReference>
<dbReference type="PANTHER" id="PTHR47992">
    <property type="entry name" value="PROTEIN PHOSPHATASE"/>
    <property type="match status" value="1"/>
</dbReference>
<evidence type="ECO:0000313" key="3">
    <source>
        <dbReference type="Proteomes" id="UP001597391"/>
    </source>
</evidence>
<dbReference type="PROSITE" id="PS51746">
    <property type="entry name" value="PPM_2"/>
    <property type="match status" value="1"/>
</dbReference>
<comment type="caution">
    <text evidence="2">The sequence shown here is derived from an EMBL/GenBank/DDBJ whole genome shotgun (WGS) entry which is preliminary data.</text>
</comment>
<accession>A0ABW5XFT5</accession>
<gene>
    <name evidence="2" type="ORF">ACFSYH_05110</name>
</gene>
<feature type="domain" description="PPM-type phosphatase" evidence="1">
    <location>
        <begin position="4"/>
        <end position="235"/>
    </location>
</feature>
<dbReference type="EMBL" id="JBHUOP010000002">
    <property type="protein sequence ID" value="MFD2839949.1"/>
    <property type="molecule type" value="Genomic_DNA"/>
</dbReference>
<evidence type="ECO:0000313" key="2">
    <source>
        <dbReference type="EMBL" id="MFD2839949.1"/>
    </source>
</evidence>
<dbReference type="RefSeq" id="WP_377465559.1">
    <property type="nucleotide sequence ID" value="NZ_JBHUOP010000002.1"/>
</dbReference>
<name>A0ABW5XFT5_9MICO</name>
<dbReference type="Proteomes" id="UP001597391">
    <property type="component" value="Unassembled WGS sequence"/>
</dbReference>
<dbReference type="GO" id="GO:0004722">
    <property type="term" value="F:protein serine/threonine phosphatase activity"/>
    <property type="evidence" value="ECO:0007669"/>
    <property type="project" value="UniProtKB-EC"/>
</dbReference>
<dbReference type="SMART" id="SM00332">
    <property type="entry name" value="PP2Cc"/>
    <property type="match status" value="1"/>
</dbReference>
<reference evidence="3" key="1">
    <citation type="journal article" date="2019" name="Int. J. Syst. Evol. Microbiol.">
        <title>The Global Catalogue of Microorganisms (GCM) 10K type strain sequencing project: providing services to taxonomists for standard genome sequencing and annotation.</title>
        <authorList>
            <consortium name="The Broad Institute Genomics Platform"/>
            <consortium name="The Broad Institute Genome Sequencing Center for Infectious Disease"/>
            <person name="Wu L."/>
            <person name="Ma J."/>
        </authorList>
    </citation>
    <scope>NUCLEOTIDE SEQUENCE [LARGE SCALE GENOMIC DNA]</scope>
    <source>
        <strain evidence="3">KCTC 33576</strain>
    </source>
</reference>
<dbReference type="EC" id="3.1.3.16" evidence="2"/>
<dbReference type="Pfam" id="PF13672">
    <property type="entry name" value="PP2C_2"/>
    <property type="match status" value="1"/>
</dbReference>
<protein>
    <submittedName>
        <fullName evidence="2">PP2C family protein-serine/threonine phosphatase</fullName>
        <ecNumber evidence="2">3.1.3.16</ecNumber>
    </submittedName>
</protein>
<organism evidence="2 3">
    <name type="scientific">Populibacterium corticicola</name>
    <dbReference type="NCBI Taxonomy" id="1812826"/>
    <lineage>
        <taxon>Bacteria</taxon>
        <taxon>Bacillati</taxon>
        <taxon>Actinomycetota</taxon>
        <taxon>Actinomycetes</taxon>
        <taxon>Micrococcales</taxon>
        <taxon>Jonesiaceae</taxon>
        <taxon>Populibacterium</taxon>
    </lineage>
</organism>
<dbReference type="InterPro" id="IPR001932">
    <property type="entry name" value="PPM-type_phosphatase-like_dom"/>
</dbReference>
<dbReference type="SUPFAM" id="SSF81606">
    <property type="entry name" value="PP2C-like"/>
    <property type="match status" value="1"/>
</dbReference>
<evidence type="ECO:0000259" key="1">
    <source>
        <dbReference type="PROSITE" id="PS51746"/>
    </source>
</evidence>
<proteinExistence type="predicted"/>
<keyword evidence="2" id="KW-0378">Hydrolase</keyword>
<dbReference type="InterPro" id="IPR015655">
    <property type="entry name" value="PP2C"/>
</dbReference>
<dbReference type="InterPro" id="IPR036457">
    <property type="entry name" value="PPM-type-like_dom_sf"/>
</dbReference>
<keyword evidence="3" id="KW-1185">Reference proteome</keyword>
<dbReference type="Gene3D" id="3.60.40.10">
    <property type="entry name" value="PPM-type phosphatase domain"/>
    <property type="match status" value="1"/>
</dbReference>
<sequence>MDQAWGAATHSGRKRKINEDSYLASSPVFVVADGMGGHERGDLASAIAVNEFSKLCQYSVISPELIDGCFTRASGAIKNVLTNGVGGTTVCGVALALQDGAPYWLVFNIGDSRAYRLNTVRGTMTQVSVDHSVVQELVDAGVVDPGEVSHHKDRHVITRALETVTDPEPDYWMIPIEGGDQILLCSDGLCDELEDSEIKEIWSAASTPQAAADALVAAAVEAGGRDNVTVVVVSAQVVGVAASHIQDKTGTVTTVDEEPMNAELQDSLAHTTPRHVRD</sequence>